<keyword evidence="5 9" id="KW-0064">Aspartyl protease</keyword>
<comment type="catalytic activity">
    <reaction evidence="9 10">
        <text>Release of signal peptides from bacterial membrane prolipoproteins. Hydrolyzes -Xaa-Yaa-Zaa-|-(S,diacylglyceryl)Cys-, in which Xaa is hydrophobic (preferably Leu), and Yaa (Ala or Ser) and Zaa (Gly or Ala) have small, neutral side chains.</text>
        <dbReference type="EC" id="3.4.23.36"/>
    </reaction>
</comment>
<dbReference type="RefSeq" id="WP_097175031.1">
    <property type="nucleotide sequence ID" value="NZ_OBML01000006.1"/>
</dbReference>
<evidence type="ECO:0000256" key="11">
    <source>
        <dbReference type="RuleBase" id="RU004181"/>
    </source>
</evidence>
<keyword evidence="6 9" id="KW-0378">Hydrolase</keyword>
<comment type="pathway">
    <text evidence="9">Protein modification; lipoprotein biosynthesis (signal peptide cleavage).</text>
</comment>
<dbReference type="HAMAP" id="MF_00161">
    <property type="entry name" value="LspA"/>
    <property type="match status" value="1"/>
</dbReference>
<comment type="similarity">
    <text evidence="1 9 11">Belongs to the peptidase A8 family.</text>
</comment>
<evidence type="ECO:0000313" key="13">
    <source>
        <dbReference type="Proteomes" id="UP000219331"/>
    </source>
</evidence>
<dbReference type="PROSITE" id="PS00855">
    <property type="entry name" value="SPASE_II"/>
    <property type="match status" value="1"/>
</dbReference>
<keyword evidence="7 9" id="KW-1133">Transmembrane helix</keyword>
<dbReference type="NCBIfam" id="TIGR00077">
    <property type="entry name" value="lspA"/>
    <property type="match status" value="1"/>
</dbReference>
<dbReference type="GO" id="GO:0004190">
    <property type="term" value="F:aspartic-type endopeptidase activity"/>
    <property type="evidence" value="ECO:0007669"/>
    <property type="project" value="UniProtKB-UniRule"/>
</dbReference>
<dbReference type="InterPro" id="IPR001872">
    <property type="entry name" value="Peptidase_A8"/>
</dbReference>
<dbReference type="PRINTS" id="PR00781">
    <property type="entry name" value="LIPOSIGPTASE"/>
</dbReference>
<name>A0A285SMV7_9HYPH</name>
<dbReference type="Pfam" id="PF01252">
    <property type="entry name" value="Peptidase_A8"/>
    <property type="match status" value="1"/>
</dbReference>
<gene>
    <name evidence="9" type="primary">lspA</name>
    <name evidence="12" type="ORF">SAMN05421512_10628</name>
</gene>
<proteinExistence type="inferred from homology"/>
<dbReference type="EC" id="3.4.23.36" evidence="9"/>
<evidence type="ECO:0000256" key="9">
    <source>
        <dbReference type="HAMAP-Rule" id="MF_00161"/>
    </source>
</evidence>
<evidence type="ECO:0000256" key="5">
    <source>
        <dbReference type="ARBA" id="ARBA00022750"/>
    </source>
</evidence>
<keyword evidence="13" id="KW-1185">Reference proteome</keyword>
<sequence>MTKIRPWGPSSALILIIAALGMAIDQGFKLWMLFGFDIATRGRVPLTPFFDLVMVWNYGISYGLLQQEAGLGRWLLVGVTVVITVLFWIWGAQATRRLQAAGFALVIAGALGNGIDRIAYGAVADFFHFHVGDFSWYVFNLADVWIVAGVAALLYDSFVGGPNDAAKTSSE</sequence>
<keyword evidence="4 9" id="KW-0812">Transmembrane</keyword>
<dbReference type="GO" id="GO:0005886">
    <property type="term" value="C:plasma membrane"/>
    <property type="evidence" value="ECO:0007669"/>
    <property type="project" value="UniProtKB-SubCell"/>
</dbReference>
<protein>
    <recommendedName>
        <fullName evidence="9">Lipoprotein signal peptidase</fullName>
        <ecNumber evidence="9">3.4.23.36</ecNumber>
    </recommendedName>
    <alternativeName>
        <fullName evidence="9">Prolipoprotein signal peptidase</fullName>
    </alternativeName>
    <alternativeName>
        <fullName evidence="9">Signal peptidase II</fullName>
        <shortName evidence="9">SPase II</shortName>
    </alternativeName>
</protein>
<organism evidence="12 13">
    <name type="scientific">Stappia indica</name>
    <dbReference type="NCBI Taxonomy" id="538381"/>
    <lineage>
        <taxon>Bacteria</taxon>
        <taxon>Pseudomonadati</taxon>
        <taxon>Pseudomonadota</taxon>
        <taxon>Alphaproteobacteria</taxon>
        <taxon>Hyphomicrobiales</taxon>
        <taxon>Stappiaceae</taxon>
        <taxon>Stappia</taxon>
    </lineage>
</organism>
<dbReference type="GO" id="GO:0006508">
    <property type="term" value="P:proteolysis"/>
    <property type="evidence" value="ECO:0007669"/>
    <property type="project" value="UniProtKB-KW"/>
</dbReference>
<dbReference type="Proteomes" id="UP000219331">
    <property type="component" value="Unassembled WGS sequence"/>
</dbReference>
<keyword evidence="2 9" id="KW-1003">Cell membrane</keyword>
<dbReference type="PANTHER" id="PTHR33695:SF1">
    <property type="entry name" value="LIPOPROTEIN SIGNAL PEPTIDASE"/>
    <property type="match status" value="1"/>
</dbReference>
<comment type="subcellular location">
    <subcellularLocation>
        <location evidence="9">Cell membrane</location>
        <topology evidence="9">Multi-pass membrane protein</topology>
    </subcellularLocation>
</comment>
<dbReference type="STRING" id="538381.GCA_001696535_02557"/>
<dbReference type="PANTHER" id="PTHR33695">
    <property type="entry name" value="LIPOPROTEIN SIGNAL PEPTIDASE"/>
    <property type="match status" value="1"/>
</dbReference>
<dbReference type="OrthoDB" id="9810259at2"/>
<dbReference type="UniPathway" id="UPA00665"/>
<feature type="active site" evidence="9">
    <location>
        <position position="143"/>
    </location>
</feature>
<dbReference type="AlphaFoldDB" id="A0A285SMV7"/>
<feature type="active site" evidence="9">
    <location>
        <position position="125"/>
    </location>
</feature>
<evidence type="ECO:0000256" key="3">
    <source>
        <dbReference type="ARBA" id="ARBA00022670"/>
    </source>
</evidence>
<reference evidence="12 13" key="1">
    <citation type="submission" date="2017-08" db="EMBL/GenBank/DDBJ databases">
        <authorList>
            <person name="de Groot N.N."/>
        </authorList>
    </citation>
    <scope>NUCLEOTIDE SEQUENCE [LARGE SCALE GENOMIC DNA]</scope>
    <source>
        <strain evidence="12 13">USBA 352</strain>
    </source>
</reference>
<evidence type="ECO:0000256" key="10">
    <source>
        <dbReference type="RuleBase" id="RU000594"/>
    </source>
</evidence>
<keyword evidence="3 9" id="KW-0645">Protease</keyword>
<evidence type="ECO:0000256" key="6">
    <source>
        <dbReference type="ARBA" id="ARBA00022801"/>
    </source>
</evidence>
<evidence type="ECO:0000256" key="2">
    <source>
        <dbReference type="ARBA" id="ARBA00022475"/>
    </source>
</evidence>
<evidence type="ECO:0000256" key="8">
    <source>
        <dbReference type="ARBA" id="ARBA00023136"/>
    </source>
</evidence>
<evidence type="ECO:0000256" key="7">
    <source>
        <dbReference type="ARBA" id="ARBA00022989"/>
    </source>
</evidence>
<evidence type="ECO:0000256" key="4">
    <source>
        <dbReference type="ARBA" id="ARBA00022692"/>
    </source>
</evidence>
<feature type="transmembrane region" description="Helical" evidence="9">
    <location>
        <begin position="102"/>
        <end position="122"/>
    </location>
</feature>
<feature type="transmembrane region" description="Helical" evidence="9">
    <location>
        <begin position="12"/>
        <end position="34"/>
    </location>
</feature>
<feature type="transmembrane region" description="Helical" evidence="9">
    <location>
        <begin position="134"/>
        <end position="155"/>
    </location>
</feature>
<accession>A0A285SMV7</accession>
<dbReference type="EMBL" id="OBML01000006">
    <property type="protein sequence ID" value="SOC09391.1"/>
    <property type="molecule type" value="Genomic_DNA"/>
</dbReference>
<keyword evidence="8 9" id="KW-0472">Membrane</keyword>
<evidence type="ECO:0000256" key="1">
    <source>
        <dbReference type="ARBA" id="ARBA00006139"/>
    </source>
</evidence>
<feature type="transmembrane region" description="Helical" evidence="9">
    <location>
        <begin position="71"/>
        <end position="90"/>
    </location>
</feature>
<evidence type="ECO:0000313" key="12">
    <source>
        <dbReference type="EMBL" id="SOC09391.1"/>
    </source>
</evidence>
<comment type="function">
    <text evidence="9 10">This protein specifically catalyzes the removal of signal peptides from prolipoproteins.</text>
</comment>